<dbReference type="InterPro" id="IPR005094">
    <property type="entry name" value="Endonuclease_MobA/VirD2"/>
</dbReference>
<dbReference type="Proteomes" id="UP000599109">
    <property type="component" value="Unassembled WGS sequence"/>
</dbReference>
<feature type="domain" description="MobA/VirD2-like nuclease" evidence="2">
    <location>
        <begin position="100"/>
        <end position="205"/>
    </location>
</feature>
<gene>
    <name evidence="3" type="ORF">JJ685_08140</name>
</gene>
<keyword evidence="4" id="KW-1185">Reference proteome</keyword>
<proteinExistence type="predicted"/>
<evidence type="ECO:0000256" key="1">
    <source>
        <dbReference type="SAM" id="MobiDB-lite"/>
    </source>
</evidence>
<reference evidence="3 4" key="1">
    <citation type="journal article" date="2017" name="Int. J. Syst. Evol. Microbiol.">
        <title>Ramlibacter monticola sp. nov., isolated from forest soil.</title>
        <authorList>
            <person name="Chaudhary D.K."/>
            <person name="Kim J."/>
        </authorList>
    </citation>
    <scope>NUCLEOTIDE SEQUENCE [LARGE SCALE GENOMIC DNA]</scope>
    <source>
        <strain evidence="3 4">KACC 19175</strain>
    </source>
</reference>
<name>A0A936YYW8_9BURK</name>
<accession>A0A936YYW8</accession>
<evidence type="ECO:0000259" key="2">
    <source>
        <dbReference type="Pfam" id="PF03432"/>
    </source>
</evidence>
<dbReference type="AlphaFoldDB" id="A0A936YYW8"/>
<sequence length="324" mass="36257">MAQPPNIDGILITWGDRLFYPSNRVVKVKPQPRLSGEAARLRAAAIRKRIEATVVRRAPQVMVKVTGGGRGMKAIAAHFRYISKNGRLEIEDQRGEAMRGKDSLRDLADEWRIGGSLIPDEAEPGHRREAYNIMLSMPRGTDPLTVQRAAREFAQTELAGHKYVMVLHDHQANPHVHISVRAESRVGTRLNPRKADLHRWRETFAGKLRGHGIEAEASRQATRGSSRNYDPLWRVKAREDGRLRTSRPGTKSGSRSRATRAEAIEAWRQLGQALAKSGGPADQELSRSIAKFIHDMLSTQIPVSPDRATNRPAPVLQTQPKLER</sequence>
<dbReference type="RefSeq" id="WP_201673764.1">
    <property type="nucleotide sequence ID" value="NZ_JAEQNE010000002.1"/>
</dbReference>
<organism evidence="3 4">
    <name type="scientific">Ramlibacter monticola</name>
    <dbReference type="NCBI Taxonomy" id="1926872"/>
    <lineage>
        <taxon>Bacteria</taxon>
        <taxon>Pseudomonadati</taxon>
        <taxon>Pseudomonadota</taxon>
        <taxon>Betaproteobacteria</taxon>
        <taxon>Burkholderiales</taxon>
        <taxon>Comamonadaceae</taxon>
        <taxon>Ramlibacter</taxon>
    </lineage>
</organism>
<feature type="region of interest" description="Disordered" evidence="1">
    <location>
        <begin position="239"/>
        <end position="259"/>
    </location>
</feature>
<feature type="compositionally biased region" description="Polar residues" evidence="1">
    <location>
        <begin position="247"/>
        <end position="256"/>
    </location>
</feature>
<comment type="caution">
    <text evidence="3">The sequence shown here is derived from an EMBL/GenBank/DDBJ whole genome shotgun (WGS) entry which is preliminary data.</text>
</comment>
<dbReference type="Pfam" id="PF03432">
    <property type="entry name" value="Relaxase"/>
    <property type="match status" value="1"/>
</dbReference>
<feature type="region of interest" description="Disordered" evidence="1">
    <location>
        <begin position="301"/>
        <end position="324"/>
    </location>
</feature>
<dbReference type="Gene3D" id="3.30.930.30">
    <property type="match status" value="1"/>
</dbReference>
<dbReference type="EMBL" id="JAEQNE010000002">
    <property type="protein sequence ID" value="MBL0391109.1"/>
    <property type="molecule type" value="Genomic_DNA"/>
</dbReference>
<evidence type="ECO:0000313" key="4">
    <source>
        <dbReference type="Proteomes" id="UP000599109"/>
    </source>
</evidence>
<evidence type="ECO:0000313" key="3">
    <source>
        <dbReference type="EMBL" id="MBL0391109.1"/>
    </source>
</evidence>
<protein>
    <submittedName>
        <fullName evidence="3">Conjugal transfer protein TraS</fullName>
    </submittedName>
</protein>